<dbReference type="AlphaFoldDB" id="A0A8H4AQS1"/>
<dbReference type="SUPFAM" id="SSF81901">
    <property type="entry name" value="HCP-like"/>
    <property type="match status" value="1"/>
</dbReference>
<sequence>MDSGVLFEQGKRYLNEENAKDKEKAFECFLKSAELDHVDGMVNVADCYLNGIGTEKDEYEAMQWYQKSANLGDARA</sequence>
<dbReference type="InterPro" id="IPR006597">
    <property type="entry name" value="Sel1-like"/>
</dbReference>
<dbReference type="InterPro" id="IPR011990">
    <property type="entry name" value="TPR-like_helical_dom_sf"/>
</dbReference>
<name>A0A8H4AQS1_GIGMA</name>
<comment type="caution">
    <text evidence="1">The sequence shown here is derived from an EMBL/GenBank/DDBJ whole genome shotgun (WGS) entry which is preliminary data.</text>
</comment>
<organism evidence="1 2">
    <name type="scientific">Gigaspora margarita</name>
    <dbReference type="NCBI Taxonomy" id="4874"/>
    <lineage>
        <taxon>Eukaryota</taxon>
        <taxon>Fungi</taxon>
        <taxon>Fungi incertae sedis</taxon>
        <taxon>Mucoromycota</taxon>
        <taxon>Glomeromycotina</taxon>
        <taxon>Glomeromycetes</taxon>
        <taxon>Diversisporales</taxon>
        <taxon>Gigasporaceae</taxon>
        <taxon>Gigaspora</taxon>
    </lineage>
</organism>
<dbReference type="InterPro" id="IPR052945">
    <property type="entry name" value="Mitotic_Regulator"/>
</dbReference>
<reference evidence="1 2" key="1">
    <citation type="journal article" date="2019" name="Environ. Microbiol.">
        <title>At the nexus of three kingdoms: the genome of the mycorrhizal fungus Gigaspora margarita provides insights into plant, endobacterial and fungal interactions.</title>
        <authorList>
            <person name="Venice F."/>
            <person name="Ghignone S."/>
            <person name="Salvioli di Fossalunga A."/>
            <person name="Amselem J."/>
            <person name="Novero M."/>
            <person name="Xianan X."/>
            <person name="Sedzielewska Toro K."/>
            <person name="Morin E."/>
            <person name="Lipzen A."/>
            <person name="Grigoriev I.V."/>
            <person name="Henrissat B."/>
            <person name="Martin F.M."/>
            <person name="Bonfante P."/>
        </authorList>
    </citation>
    <scope>NUCLEOTIDE SEQUENCE [LARGE SCALE GENOMIC DNA]</scope>
    <source>
        <strain evidence="1 2">BEG34</strain>
    </source>
</reference>
<dbReference type="SMART" id="SM00671">
    <property type="entry name" value="SEL1"/>
    <property type="match status" value="2"/>
</dbReference>
<keyword evidence="2" id="KW-1185">Reference proteome</keyword>
<dbReference type="Pfam" id="PF08238">
    <property type="entry name" value="Sel1"/>
    <property type="match status" value="2"/>
</dbReference>
<gene>
    <name evidence="1" type="ORF">F8M41_015319</name>
</gene>
<dbReference type="PANTHER" id="PTHR43628">
    <property type="entry name" value="ACTIVATOR OF C KINASE PROTEIN 1-RELATED"/>
    <property type="match status" value="1"/>
</dbReference>
<dbReference type="OrthoDB" id="2384430at2759"/>
<dbReference type="PANTHER" id="PTHR43628:SF1">
    <property type="entry name" value="CHITIN SYNTHASE REGULATORY FACTOR 2-RELATED"/>
    <property type="match status" value="1"/>
</dbReference>
<accession>A0A8H4AQS1</accession>
<evidence type="ECO:0000313" key="2">
    <source>
        <dbReference type="Proteomes" id="UP000439903"/>
    </source>
</evidence>
<protein>
    <submittedName>
        <fullName evidence="1">Sel1 repeat protein</fullName>
    </submittedName>
</protein>
<dbReference type="Gene3D" id="1.25.40.10">
    <property type="entry name" value="Tetratricopeptide repeat domain"/>
    <property type="match status" value="1"/>
</dbReference>
<dbReference type="Proteomes" id="UP000439903">
    <property type="component" value="Unassembled WGS sequence"/>
</dbReference>
<dbReference type="EMBL" id="WTPW01000320">
    <property type="protein sequence ID" value="KAF0523843.1"/>
    <property type="molecule type" value="Genomic_DNA"/>
</dbReference>
<evidence type="ECO:0000313" key="1">
    <source>
        <dbReference type="EMBL" id="KAF0523843.1"/>
    </source>
</evidence>
<proteinExistence type="predicted"/>